<evidence type="ECO:0000313" key="8">
    <source>
        <dbReference type="Proteomes" id="UP001176521"/>
    </source>
</evidence>
<comment type="caution">
    <text evidence="7">The sequence shown here is derived from an EMBL/GenBank/DDBJ whole genome shotgun (WGS) entry which is preliminary data.</text>
</comment>
<evidence type="ECO:0000256" key="1">
    <source>
        <dbReference type="ARBA" id="ARBA00022598"/>
    </source>
</evidence>
<dbReference type="InterPro" id="IPR004115">
    <property type="entry name" value="GAD-like_sf"/>
</dbReference>
<dbReference type="InterPro" id="IPR045864">
    <property type="entry name" value="aa-tRNA-synth_II/BPL/LPL"/>
</dbReference>
<dbReference type="CDD" id="cd04317">
    <property type="entry name" value="EcAspRS_like_N"/>
    <property type="match status" value="1"/>
</dbReference>
<keyword evidence="4" id="KW-0648">Protein biosynthesis</keyword>
<dbReference type="GO" id="GO:0005524">
    <property type="term" value="F:ATP binding"/>
    <property type="evidence" value="ECO:0007669"/>
    <property type="project" value="UniProtKB-KW"/>
</dbReference>
<keyword evidence="1 7" id="KW-0436">Ligase</keyword>
<dbReference type="AlphaFoldDB" id="A0AAN6JNV4"/>
<evidence type="ECO:0000256" key="2">
    <source>
        <dbReference type="ARBA" id="ARBA00022741"/>
    </source>
</evidence>
<dbReference type="InterPro" id="IPR004365">
    <property type="entry name" value="NA-bd_OB_tRNA"/>
</dbReference>
<dbReference type="Gene3D" id="3.30.930.10">
    <property type="entry name" value="Bira Bifunctional Protein, Domain 2"/>
    <property type="match status" value="1"/>
</dbReference>
<evidence type="ECO:0000256" key="4">
    <source>
        <dbReference type="ARBA" id="ARBA00022917"/>
    </source>
</evidence>
<keyword evidence="8" id="KW-1185">Reference proteome</keyword>
<dbReference type="Gene3D" id="2.40.50.140">
    <property type="entry name" value="Nucleic acid-binding proteins"/>
    <property type="match status" value="1"/>
</dbReference>
<dbReference type="GO" id="GO:0004815">
    <property type="term" value="F:aspartate-tRNA ligase activity"/>
    <property type="evidence" value="ECO:0007669"/>
    <property type="project" value="UniProtKB-EC"/>
</dbReference>
<dbReference type="PANTHER" id="PTHR22594:SF5">
    <property type="entry name" value="ASPARTATE--TRNA LIGASE, MITOCHONDRIAL"/>
    <property type="match status" value="1"/>
</dbReference>
<dbReference type="HAMAP" id="MF_00044">
    <property type="entry name" value="Asp_tRNA_synth_type1"/>
    <property type="match status" value="1"/>
</dbReference>
<evidence type="ECO:0000259" key="6">
    <source>
        <dbReference type="PROSITE" id="PS50862"/>
    </source>
</evidence>
<accession>A0AAN6JNV4</accession>
<dbReference type="InterPro" id="IPR006195">
    <property type="entry name" value="aa-tRNA-synth_II"/>
</dbReference>
<keyword evidence="3" id="KW-0067">ATP-binding</keyword>
<dbReference type="Pfam" id="PF00152">
    <property type="entry name" value="tRNA-synt_2"/>
    <property type="match status" value="1"/>
</dbReference>
<dbReference type="InterPro" id="IPR012340">
    <property type="entry name" value="NA-bd_OB-fold"/>
</dbReference>
<dbReference type="SUPFAM" id="SSF50249">
    <property type="entry name" value="Nucleic acid-binding proteins"/>
    <property type="match status" value="1"/>
</dbReference>
<protein>
    <submittedName>
        <fullName evidence="7">Aspartate--tRNA ligase msd1</fullName>
        <ecNumber evidence="7">6.1.1.12</ecNumber>
    </submittedName>
</protein>
<dbReference type="EC" id="6.1.1.12" evidence="7"/>
<dbReference type="Gene3D" id="3.30.1360.30">
    <property type="entry name" value="GAD-like domain"/>
    <property type="match status" value="1"/>
</dbReference>
<organism evidence="7 8">
    <name type="scientific">Tilletia horrida</name>
    <dbReference type="NCBI Taxonomy" id="155126"/>
    <lineage>
        <taxon>Eukaryota</taxon>
        <taxon>Fungi</taxon>
        <taxon>Dikarya</taxon>
        <taxon>Basidiomycota</taxon>
        <taxon>Ustilaginomycotina</taxon>
        <taxon>Exobasidiomycetes</taxon>
        <taxon>Tilletiales</taxon>
        <taxon>Tilletiaceae</taxon>
        <taxon>Tilletia</taxon>
    </lineage>
</organism>
<keyword evidence="5" id="KW-0030">Aminoacyl-tRNA synthetase</keyword>
<dbReference type="GO" id="GO:0005739">
    <property type="term" value="C:mitochondrion"/>
    <property type="evidence" value="ECO:0007669"/>
    <property type="project" value="TreeGrafter"/>
</dbReference>
<dbReference type="SUPFAM" id="SSF55681">
    <property type="entry name" value="Class II aaRS and biotin synthetases"/>
    <property type="match status" value="1"/>
</dbReference>
<dbReference type="Proteomes" id="UP001176521">
    <property type="component" value="Unassembled WGS sequence"/>
</dbReference>
<dbReference type="PROSITE" id="PS50862">
    <property type="entry name" value="AA_TRNA_LIGASE_II"/>
    <property type="match status" value="1"/>
</dbReference>
<proteinExistence type="inferred from homology"/>
<dbReference type="GO" id="GO:0003676">
    <property type="term" value="F:nucleic acid binding"/>
    <property type="evidence" value="ECO:0007669"/>
    <property type="project" value="InterPro"/>
</dbReference>
<dbReference type="Pfam" id="PF01336">
    <property type="entry name" value="tRNA_anti-codon"/>
    <property type="match status" value="1"/>
</dbReference>
<name>A0AAN6JNV4_9BASI</name>
<dbReference type="GO" id="GO:0006422">
    <property type="term" value="P:aspartyl-tRNA aminoacylation"/>
    <property type="evidence" value="ECO:0007669"/>
    <property type="project" value="TreeGrafter"/>
</dbReference>
<dbReference type="InterPro" id="IPR004364">
    <property type="entry name" value="Aa-tRNA-synt_II"/>
</dbReference>
<sequence>MWCKLAPSRPALALWPSTSGWPPLHVLPLRVQSSLAAHAGFLAPRSHRCGELSEQHDGERVRIAGWILPARRVSKTLSFHPLRDSTGIVQVVSRTSSASNEIGDELASLPTESVVMVNGIVRKRPQDMQNAGMQTGAVEVELASYTLLNPASQDLPFQPADEHNLPNDDLRARHRYLDLRRPALSKNLKLRSKVTHAARCFFIENSFTEVETPVLLRSTPEGAREYLVPTRLRSIGASSSQHTAAPQFYALQQSPQQPKQLLIASGAIDRYFQFARCFRDEDGRKDRQPEFTQIDVEMAFVSGGVASSSTSAAAAAATRLSSPSSSEWRIGGSEVREAAEGLVRRIWTAAERPPLPEGQFRVMTYADAMGRYGSDKPDLRFGLEIAEIGSAFRARDTDLDDAEFQPPRTVEVLAYHTPTGEASLSNKELEALLLGKDGKRTSIERFKVNLDSPHEAAALLLKKSRHVAEYLSQLPDTPSSEVDTDFLSSRIKEVLQQPGKEGPAQLFVSSRANPAEGGSTQLGDLRLKLSAALQEKGVLQLAKEPHFVWITEFPLFTLADEDKDELADGRWSSSHHPFTAPAAEDLPSLRDIIKRGRLTAEDKQTLGAIRGQHYDLVLDGQEVGGGSVRIHDAILQEDVLRHILQLTDEEVARFSHLLNALKSGAPPHGGIALGFDRLMAILTNSKSIRDVIAFPKATSGVDPLFGSPAPLAEDDEGTALGADEQRLLAMYGLQRKAASP</sequence>
<dbReference type="InterPro" id="IPR004524">
    <property type="entry name" value="Asp-tRNA-ligase_1"/>
</dbReference>
<reference evidence="7" key="1">
    <citation type="journal article" date="2023" name="PhytoFront">
        <title>Draft Genome Resources of Seven Strains of Tilletia horrida, Causal Agent of Kernel Smut of Rice.</title>
        <authorList>
            <person name="Khanal S."/>
            <person name="Antony Babu S."/>
            <person name="Zhou X.G."/>
        </authorList>
    </citation>
    <scope>NUCLEOTIDE SEQUENCE</scope>
    <source>
        <strain evidence="7">TX3</strain>
    </source>
</reference>
<evidence type="ECO:0000313" key="7">
    <source>
        <dbReference type="EMBL" id="KAK0524131.1"/>
    </source>
</evidence>
<evidence type="ECO:0000256" key="3">
    <source>
        <dbReference type="ARBA" id="ARBA00022840"/>
    </source>
</evidence>
<dbReference type="EMBL" id="JAPDMQ010000468">
    <property type="protein sequence ID" value="KAK0524131.1"/>
    <property type="molecule type" value="Genomic_DNA"/>
</dbReference>
<dbReference type="PANTHER" id="PTHR22594">
    <property type="entry name" value="ASPARTYL/LYSYL-TRNA SYNTHETASE"/>
    <property type="match status" value="1"/>
</dbReference>
<feature type="domain" description="Aminoacyl-transfer RNA synthetases class-II family profile" evidence="6">
    <location>
        <begin position="188"/>
        <end position="695"/>
    </location>
</feature>
<dbReference type="InterPro" id="IPR047089">
    <property type="entry name" value="Asp-tRNA-ligase_1_N"/>
</dbReference>
<gene>
    <name evidence="7" type="primary">MSD1</name>
    <name evidence="7" type="ORF">OC842_005927</name>
</gene>
<keyword evidence="2" id="KW-0547">Nucleotide-binding</keyword>
<evidence type="ECO:0000256" key="5">
    <source>
        <dbReference type="ARBA" id="ARBA00023146"/>
    </source>
</evidence>